<comment type="caution">
    <text evidence="1">The sequence shown here is derived from an EMBL/GenBank/DDBJ whole genome shotgun (WGS) entry which is preliminary data.</text>
</comment>
<dbReference type="Proteomes" id="UP000019253">
    <property type="component" value="Unassembled WGS sequence"/>
</dbReference>
<evidence type="ECO:0000313" key="2">
    <source>
        <dbReference type="Proteomes" id="UP000019253"/>
    </source>
</evidence>
<dbReference type="OrthoDB" id="2225414at2"/>
<protein>
    <submittedName>
        <fullName evidence="1">XRE family transcriptional regulator</fullName>
    </submittedName>
</protein>
<dbReference type="PATRIC" id="fig|1265819.5.peg.1203"/>
<proteinExistence type="predicted"/>
<evidence type="ECO:0000313" key="1">
    <source>
        <dbReference type="EMBL" id="EUJ23892.1"/>
    </source>
</evidence>
<gene>
    <name evidence="1" type="ORF">PGRAN_06011</name>
</gene>
<name>W7BDB8_9LIST</name>
<dbReference type="STRING" id="1265819.PGRAN_06011"/>
<dbReference type="AlphaFoldDB" id="W7BDB8"/>
<accession>W7BDB8</accession>
<sequence>MPINVALDEKNLSIQGVKFRNKQDYVAMKNSIGSAMYEGFEPTKVMVELLRDIHDGKKGTEAISSFVLG</sequence>
<keyword evidence="2" id="KW-1185">Reference proteome</keyword>
<reference evidence="1 2" key="1">
    <citation type="journal article" date="2014" name="Int. J. Syst. Evol. Microbiol.">
        <title>Listeria floridensis sp. nov., Listeria aquatica sp. nov., Listeria cornellensis sp. nov., Listeria riparia sp. nov. and Listeria grandensis sp. nov., from agricultural and natural environments.</title>
        <authorList>
            <person name="den Bakker H.C."/>
            <person name="Warchocki S."/>
            <person name="Wright E.M."/>
            <person name="Allred A.F."/>
            <person name="Ahlstrom C."/>
            <person name="Manuel C.S."/>
            <person name="Stasiewicz M.J."/>
            <person name="Burrell A."/>
            <person name="Roof S."/>
            <person name="Strawn L."/>
            <person name="Fortes E.D."/>
            <person name="Nightingale K.K."/>
            <person name="Kephart D."/>
            <person name="Wiedmann M."/>
        </authorList>
    </citation>
    <scope>NUCLEOTIDE SEQUENCE [LARGE SCALE GENOMIC DNA]</scope>
    <source>
        <strain evidence="2">FSL F6-971</strain>
    </source>
</reference>
<organism evidence="1 2">
    <name type="scientific">Listeria grandensis FSL F6-0971</name>
    <dbReference type="NCBI Taxonomy" id="1265819"/>
    <lineage>
        <taxon>Bacteria</taxon>
        <taxon>Bacillati</taxon>
        <taxon>Bacillota</taxon>
        <taxon>Bacilli</taxon>
        <taxon>Bacillales</taxon>
        <taxon>Listeriaceae</taxon>
        <taxon>Listeria</taxon>
    </lineage>
</organism>
<dbReference type="EMBL" id="AODD01000006">
    <property type="protein sequence ID" value="EUJ23892.1"/>
    <property type="molecule type" value="Genomic_DNA"/>
</dbReference>
<dbReference type="RefSeq" id="WP_036065781.1">
    <property type="nucleotide sequence ID" value="NZ_AODD01000006.1"/>
</dbReference>